<dbReference type="Pfam" id="PF00006">
    <property type="entry name" value="ATP-synt_ab"/>
    <property type="match status" value="1"/>
</dbReference>
<evidence type="ECO:0000256" key="12">
    <source>
        <dbReference type="RuleBase" id="RU003553"/>
    </source>
</evidence>
<evidence type="ECO:0000259" key="13">
    <source>
        <dbReference type="SMART" id="SM00382"/>
    </source>
</evidence>
<protein>
    <recommendedName>
        <fullName evidence="12">ATP synthase subunit beta</fullName>
        <ecNumber evidence="12">7.1.2.2</ecNumber>
    </recommendedName>
</protein>
<dbReference type="Gene3D" id="1.10.1140.10">
    <property type="entry name" value="Bovine Mitochondrial F1-atpase, Atp Synthase Beta Chain, Chain D, domain 3"/>
    <property type="match status" value="1"/>
</dbReference>
<dbReference type="EC" id="7.1.2.2" evidence="12"/>
<keyword evidence="7" id="KW-1278">Translocase</keyword>
<keyword evidence="6 12" id="KW-0067">ATP-binding</keyword>
<proteinExistence type="inferred from homology"/>
<keyword evidence="11 12" id="KW-0066">ATP synthesis</keyword>
<keyword evidence="4 12" id="KW-0547">Nucleotide-binding</keyword>
<dbReference type="SUPFAM" id="SSF52540">
    <property type="entry name" value="P-loop containing nucleoside triphosphate hydrolases"/>
    <property type="match status" value="1"/>
</dbReference>
<dbReference type="InterPro" id="IPR027417">
    <property type="entry name" value="P-loop_NTPase"/>
</dbReference>
<dbReference type="SUPFAM" id="SSF47917">
    <property type="entry name" value="C-terminal domain of alpha and beta subunits of F1 ATP synthase"/>
    <property type="match status" value="1"/>
</dbReference>
<dbReference type="InterPro" id="IPR005722">
    <property type="entry name" value="ATP_synth_F1_bsu"/>
</dbReference>
<evidence type="ECO:0000313" key="14">
    <source>
        <dbReference type="Proteomes" id="UP000694845"/>
    </source>
</evidence>
<evidence type="ECO:0000256" key="1">
    <source>
        <dbReference type="ARBA" id="ARBA00004370"/>
    </source>
</evidence>
<dbReference type="PANTHER" id="PTHR15184:SF71">
    <property type="entry name" value="ATP SYNTHASE SUBUNIT BETA, MITOCHONDRIAL"/>
    <property type="match status" value="1"/>
</dbReference>
<dbReference type="InterPro" id="IPR036121">
    <property type="entry name" value="ATPase_F1/V1/A1_a/bsu_N_sf"/>
</dbReference>
<reference evidence="15" key="1">
    <citation type="submission" date="2025-08" db="UniProtKB">
        <authorList>
            <consortium name="RefSeq"/>
        </authorList>
    </citation>
    <scope>IDENTIFICATION</scope>
</reference>
<dbReference type="FunFam" id="3.40.50.300:FF:001630">
    <property type="entry name" value="ATP synthase subunit beta"/>
    <property type="match status" value="1"/>
</dbReference>
<keyword evidence="9" id="KW-0472">Membrane</keyword>
<comment type="catalytic activity">
    <reaction evidence="12">
        <text>ATP + H2O + 4 H(+)(in) = ADP + phosphate + 5 H(+)(out)</text>
        <dbReference type="Rhea" id="RHEA:57720"/>
        <dbReference type="ChEBI" id="CHEBI:15377"/>
        <dbReference type="ChEBI" id="CHEBI:15378"/>
        <dbReference type="ChEBI" id="CHEBI:30616"/>
        <dbReference type="ChEBI" id="CHEBI:43474"/>
        <dbReference type="ChEBI" id="CHEBI:456216"/>
        <dbReference type="EC" id="7.1.2.2"/>
    </reaction>
</comment>
<dbReference type="PANTHER" id="PTHR15184">
    <property type="entry name" value="ATP SYNTHASE"/>
    <property type="match status" value="1"/>
</dbReference>
<keyword evidence="5" id="KW-0375">Hydrogen ion transport</keyword>
<dbReference type="HAMAP" id="MF_01347">
    <property type="entry name" value="ATP_synth_beta_bact"/>
    <property type="match status" value="1"/>
</dbReference>
<keyword evidence="10 12" id="KW-0139">CF(1)</keyword>
<dbReference type="InterPro" id="IPR050053">
    <property type="entry name" value="ATPase_alpha/beta_chains"/>
</dbReference>
<gene>
    <name evidence="15" type="primary">LOC110988017</name>
</gene>
<dbReference type="GO" id="GO:0005524">
    <property type="term" value="F:ATP binding"/>
    <property type="evidence" value="ECO:0007669"/>
    <property type="project" value="UniProtKB-KW"/>
</dbReference>
<dbReference type="AlphaFoldDB" id="A0A8B7ZPV3"/>
<dbReference type="Proteomes" id="UP000694845">
    <property type="component" value="Unplaced"/>
</dbReference>
<evidence type="ECO:0000256" key="6">
    <source>
        <dbReference type="ARBA" id="ARBA00022840"/>
    </source>
</evidence>
<evidence type="ECO:0000256" key="9">
    <source>
        <dbReference type="ARBA" id="ARBA00023136"/>
    </source>
</evidence>
<keyword evidence="14" id="KW-1185">Reference proteome</keyword>
<accession>A0A8B7ZPV3</accession>
<dbReference type="Gene3D" id="3.40.50.300">
    <property type="entry name" value="P-loop containing nucleotide triphosphate hydrolases"/>
    <property type="match status" value="1"/>
</dbReference>
<dbReference type="SUPFAM" id="SSF50615">
    <property type="entry name" value="N-terminal domain of alpha and beta subunits of F1 ATP synthase"/>
    <property type="match status" value="1"/>
</dbReference>
<dbReference type="InterPro" id="IPR004100">
    <property type="entry name" value="ATPase_F1/V1/A1_a/bsu_N"/>
</dbReference>
<keyword evidence="3" id="KW-0813">Transport</keyword>
<dbReference type="KEGG" id="aplc:110988017"/>
<comment type="similarity">
    <text evidence="2">Belongs to the ATPase alpha/beta chains family.</text>
</comment>
<evidence type="ECO:0000256" key="2">
    <source>
        <dbReference type="ARBA" id="ARBA00008936"/>
    </source>
</evidence>
<comment type="function">
    <text evidence="12">Produces ATP from ADP in the presence of a proton gradient across the membrane.</text>
</comment>
<evidence type="ECO:0000256" key="7">
    <source>
        <dbReference type="ARBA" id="ARBA00022967"/>
    </source>
</evidence>
<dbReference type="GO" id="GO:0045259">
    <property type="term" value="C:proton-transporting ATP synthase complex"/>
    <property type="evidence" value="ECO:0007669"/>
    <property type="project" value="UniProtKB-KW"/>
</dbReference>
<dbReference type="SMART" id="SM00382">
    <property type="entry name" value="AAA"/>
    <property type="match status" value="1"/>
</dbReference>
<dbReference type="Gene3D" id="2.40.10.170">
    <property type="match status" value="1"/>
</dbReference>
<feature type="domain" description="AAA+ ATPase" evidence="13">
    <location>
        <begin position="152"/>
        <end position="338"/>
    </location>
</feature>
<dbReference type="CDD" id="cd18115">
    <property type="entry name" value="ATP-synt_F1_beta_N"/>
    <property type="match status" value="1"/>
</dbReference>
<evidence type="ECO:0000256" key="8">
    <source>
        <dbReference type="ARBA" id="ARBA00023065"/>
    </source>
</evidence>
<dbReference type="NCBIfam" id="TIGR01039">
    <property type="entry name" value="atpD"/>
    <property type="match status" value="1"/>
</dbReference>
<comment type="subunit">
    <text evidence="12">F-type ATPases have 2 components, CF(1) - the catalytic core - and CF(0) - the membrane proton channel. CF(1) and CF(0) have multiple subunits.</text>
</comment>
<dbReference type="GO" id="GO:0046933">
    <property type="term" value="F:proton-transporting ATP synthase activity, rotational mechanism"/>
    <property type="evidence" value="ECO:0007669"/>
    <property type="project" value="InterPro"/>
</dbReference>
<dbReference type="Pfam" id="PF22919">
    <property type="entry name" value="ATP-synt_VA_C"/>
    <property type="match status" value="1"/>
</dbReference>
<evidence type="ECO:0000256" key="3">
    <source>
        <dbReference type="ARBA" id="ARBA00022448"/>
    </source>
</evidence>
<keyword evidence="8" id="KW-0406">Ion transport</keyword>
<dbReference type="CDD" id="cd18110">
    <property type="entry name" value="ATP-synt_F1_beta_C"/>
    <property type="match status" value="1"/>
</dbReference>
<dbReference type="GeneID" id="110988017"/>
<dbReference type="InterPro" id="IPR003593">
    <property type="entry name" value="AAA+_ATPase"/>
</dbReference>
<evidence type="ECO:0000256" key="5">
    <source>
        <dbReference type="ARBA" id="ARBA00022781"/>
    </source>
</evidence>
<evidence type="ECO:0000256" key="11">
    <source>
        <dbReference type="ARBA" id="ARBA00023310"/>
    </source>
</evidence>
<evidence type="ECO:0000256" key="10">
    <source>
        <dbReference type="ARBA" id="ARBA00023196"/>
    </source>
</evidence>
<organism evidence="14 15">
    <name type="scientific">Acanthaster planci</name>
    <name type="common">Crown-of-thorns starfish</name>
    <dbReference type="NCBI Taxonomy" id="133434"/>
    <lineage>
        <taxon>Eukaryota</taxon>
        <taxon>Metazoa</taxon>
        <taxon>Echinodermata</taxon>
        <taxon>Eleutherozoa</taxon>
        <taxon>Asterozoa</taxon>
        <taxon>Asteroidea</taxon>
        <taxon>Valvatacea</taxon>
        <taxon>Valvatida</taxon>
        <taxon>Acanthasteridae</taxon>
        <taxon>Acanthaster</taxon>
    </lineage>
</organism>
<dbReference type="InterPro" id="IPR000194">
    <property type="entry name" value="ATPase_F1/V1/A1_a/bsu_nucl-bd"/>
</dbReference>
<sequence length="475" mass="52693">MIKKKANKTKLNKGILIRINGPVLDVRFADYLLPDLYSTLKVQNGDQDLIMEVVQQIGNNVVRCLAMESVTGLQRGAEVYDLDRQISVPVGKLTLGRMFDVLGRPIDGKPALKNSKLLPIHQKPLLMKQQKPATQLLETGIKIIDLLTPFAKGGKIGLFGGAGVGKTVLVQEFINNIATQHKGISVFAGVGERSREGNDLYNEMIETGVLSKTILVFGQMNEPPGPRMRVALSALTMAEYFRDTEKKDVLLFIDNVFRFVQAGSEVSTLLGRSPSAVGYQPTLESEIGQLQERIAPALNGSITSVQAIYVPADDITDPAPAAILSHLDSRIILDREIAALGIYPAINPLSSSSRMLRPEIVGEKHYEIAQRVKEHLQRFEDLKDIIAILGFDELSEEDKQKVNRARKLRNFMSQSFFVAEKFTNQKGVYCSTAQVVEDCERILNGEFDAYSEQDFFYLNSLSDLKKSKTSTNSTK</sequence>
<dbReference type="InterPro" id="IPR055190">
    <property type="entry name" value="ATP-synt_VA_C"/>
</dbReference>
<dbReference type="OMA" id="DCERILN"/>
<name>A0A8B7ZPV3_ACAPL</name>
<evidence type="ECO:0000313" key="15">
    <source>
        <dbReference type="RefSeq" id="XP_022106935.1"/>
    </source>
</evidence>
<dbReference type="RefSeq" id="XP_022106935.1">
    <property type="nucleotide sequence ID" value="XM_022251243.1"/>
</dbReference>
<dbReference type="Pfam" id="PF02874">
    <property type="entry name" value="ATP-synt_ab_N"/>
    <property type="match status" value="1"/>
</dbReference>
<dbReference type="CDD" id="cd01133">
    <property type="entry name" value="F1-ATPase_beta_CD"/>
    <property type="match status" value="1"/>
</dbReference>
<evidence type="ECO:0000256" key="4">
    <source>
        <dbReference type="ARBA" id="ARBA00022741"/>
    </source>
</evidence>
<dbReference type="OrthoDB" id="14523at2759"/>
<dbReference type="InterPro" id="IPR024034">
    <property type="entry name" value="ATPase_F1/V1_b/a_C"/>
</dbReference>
<comment type="subcellular location">
    <subcellularLocation>
        <location evidence="1">Membrane</location>
    </subcellularLocation>
</comment>